<name>A0A8J6LUV1_9FIRM</name>
<dbReference type="Proteomes" id="UP000597668">
    <property type="component" value="Unassembled WGS sequence"/>
</dbReference>
<dbReference type="EMBL" id="JACOGI010000003">
    <property type="protein sequence ID" value="MBC3517204.1"/>
    <property type="molecule type" value="Genomic_DNA"/>
</dbReference>
<reference evidence="1" key="1">
    <citation type="submission" date="2020-08" db="EMBL/GenBank/DDBJ databases">
        <authorList>
            <person name="Liu C."/>
            <person name="Sun Q."/>
        </authorList>
    </citation>
    <scope>NUCLEOTIDE SEQUENCE</scope>
    <source>
        <strain evidence="1">NSJ-65</strain>
    </source>
</reference>
<dbReference type="RefSeq" id="WP_186488645.1">
    <property type="nucleotide sequence ID" value="NZ_JACOGI010000003.1"/>
</dbReference>
<organism evidence="1 2">
    <name type="scientific">Neobittarella massiliensis</name>
    <name type="common">ex Bilen et al. 2018</name>
    <dbReference type="NCBI Taxonomy" id="2041842"/>
    <lineage>
        <taxon>Bacteria</taxon>
        <taxon>Bacillati</taxon>
        <taxon>Bacillota</taxon>
        <taxon>Clostridia</taxon>
        <taxon>Eubacteriales</taxon>
        <taxon>Oscillospiraceae</taxon>
        <taxon>Neobittarella (ex Bilen et al. 2018)</taxon>
    </lineage>
</organism>
<protein>
    <recommendedName>
        <fullName evidence="3">Phage protein</fullName>
    </recommendedName>
</protein>
<evidence type="ECO:0000313" key="1">
    <source>
        <dbReference type="EMBL" id="MBC3517204.1"/>
    </source>
</evidence>
<evidence type="ECO:0008006" key="3">
    <source>
        <dbReference type="Google" id="ProtNLM"/>
    </source>
</evidence>
<comment type="caution">
    <text evidence="1">The sequence shown here is derived from an EMBL/GenBank/DDBJ whole genome shotgun (WGS) entry which is preliminary data.</text>
</comment>
<dbReference type="AlphaFoldDB" id="A0A8J6LUV1"/>
<proteinExistence type="predicted"/>
<keyword evidence="2" id="KW-1185">Reference proteome</keyword>
<evidence type="ECO:0000313" key="2">
    <source>
        <dbReference type="Proteomes" id="UP000597668"/>
    </source>
</evidence>
<sequence length="82" mass="9452">MKYRKKPIIIEAMCYTDENLCQIMSFAGKNAVWDERTQTMYIETLEGCHIASIGDYIIRGIAGEYYPCKPDIFAATYEEVPE</sequence>
<accession>A0A8J6LUV1</accession>
<gene>
    <name evidence="1" type="ORF">H8K20_12470</name>
</gene>